<evidence type="ECO:0000313" key="5">
    <source>
        <dbReference type="Proteomes" id="UP000094527"/>
    </source>
</evidence>
<keyword evidence="1" id="KW-0862">Zinc</keyword>
<organism evidence="4 5">
    <name type="scientific">Orchesella cincta</name>
    <name type="common">Springtail</name>
    <name type="synonym">Podura cincta</name>
    <dbReference type="NCBI Taxonomy" id="48709"/>
    <lineage>
        <taxon>Eukaryota</taxon>
        <taxon>Metazoa</taxon>
        <taxon>Ecdysozoa</taxon>
        <taxon>Arthropoda</taxon>
        <taxon>Hexapoda</taxon>
        <taxon>Collembola</taxon>
        <taxon>Entomobryomorpha</taxon>
        <taxon>Entomobryoidea</taxon>
        <taxon>Orchesellidae</taxon>
        <taxon>Orchesellinae</taxon>
        <taxon>Orchesella</taxon>
    </lineage>
</organism>
<dbReference type="SMART" id="SM00355">
    <property type="entry name" value="ZnF_C2H2"/>
    <property type="match status" value="4"/>
</dbReference>
<evidence type="ECO:0000259" key="3">
    <source>
        <dbReference type="PROSITE" id="PS50157"/>
    </source>
</evidence>
<evidence type="ECO:0000313" key="4">
    <source>
        <dbReference type="EMBL" id="ODM91020.1"/>
    </source>
</evidence>
<dbReference type="Proteomes" id="UP000094527">
    <property type="component" value="Unassembled WGS sequence"/>
</dbReference>
<comment type="caution">
    <text evidence="4">The sequence shown here is derived from an EMBL/GenBank/DDBJ whole genome shotgun (WGS) entry which is preliminary data.</text>
</comment>
<protein>
    <submittedName>
        <fullName evidence="4">Putative zinc finger protein</fullName>
    </submittedName>
</protein>
<dbReference type="EMBL" id="LJIJ01001700">
    <property type="protein sequence ID" value="ODM91020.1"/>
    <property type="molecule type" value="Genomic_DNA"/>
</dbReference>
<dbReference type="GO" id="GO:0008270">
    <property type="term" value="F:zinc ion binding"/>
    <property type="evidence" value="ECO:0007669"/>
    <property type="project" value="UniProtKB-KW"/>
</dbReference>
<proteinExistence type="predicted"/>
<keyword evidence="1" id="KW-0863">Zinc-finger</keyword>
<sequence length="326" mass="36978">MDRKIEASKNVENEDFVWGKIREEALKGFNQVATEKYNVLIVKTESEPLITTESHNQTKYPDEDDYKFENGGITNQYQHEEDEENVDFSEEIFDNDDSHSSYQPSSSSINQMTDDDDEEEEIKFVTDFDPSDFQPSRTNCTNFPSPEPSNSNISSVSRAYFYACHQCSYQSNTKAGFEAHQRLHAEGSGAVTCRVCGRPVLPKMMARHNASHPVIGAYRQRKRAKTVLKNGARPLELGTTPGSTSSNAQTPGKYYYRCIQCPYENNSSLAFEIHSKLHEEGSGAVICGECGLYVDPKRMAFHRTRRHNYSNGSYVKKKSRNTKHTS</sequence>
<dbReference type="AlphaFoldDB" id="A0A1D2MDG0"/>
<dbReference type="InterPro" id="IPR013087">
    <property type="entry name" value="Znf_C2H2_type"/>
</dbReference>
<dbReference type="OrthoDB" id="3561125at2759"/>
<name>A0A1D2MDG0_ORCCI</name>
<feature type="region of interest" description="Disordered" evidence="2">
    <location>
        <begin position="94"/>
        <end position="119"/>
    </location>
</feature>
<dbReference type="PROSITE" id="PS50157">
    <property type="entry name" value="ZINC_FINGER_C2H2_2"/>
    <property type="match status" value="1"/>
</dbReference>
<keyword evidence="1" id="KW-0479">Metal-binding</keyword>
<keyword evidence="5" id="KW-1185">Reference proteome</keyword>
<gene>
    <name evidence="4" type="ORF">Ocin01_15660</name>
</gene>
<evidence type="ECO:0000256" key="2">
    <source>
        <dbReference type="SAM" id="MobiDB-lite"/>
    </source>
</evidence>
<feature type="domain" description="C2H2-type" evidence="3">
    <location>
        <begin position="162"/>
        <end position="189"/>
    </location>
</feature>
<accession>A0A1D2MDG0</accession>
<reference evidence="4 5" key="1">
    <citation type="journal article" date="2016" name="Genome Biol. Evol.">
        <title>Gene Family Evolution Reflects Adaptation to Soil Environmental Stressors in the Genome of the Collembolan Orchesella cincta.</title>
        <authorList>
            <person name="Faddeeva-Vakhrusheva A."/>
            <person name="Derks M.F."/>
            <person name="Anvar S.Y."/>
            <person name="Agamennone V."/>
            <person name="Suring W."/>
            <person name="Smit S."/>
            <person name="van Straalen N.M."/>
            <person name="Roelofs D."/>
        </authorList>
    </citation>
    <scope>NUCLEOTIDE SEQUENCE [LARGE SCALE GENOMIC DNA]</scope>
    <source>
        <tissue evidence="4">Mixed pool</tissue>
    </source>
</reference>
<evidence type="ECO:0000256" key="1">
    <source>
        <dbReference type="PROSITE-ProRule" id="PRU00042"/>
    </source>
</evidence>